<evidence type="ECO:0000313" key="1">
    <source>
        <dbReference type="EMBL" id="PJJ76940.1"/>
    </source>
</evidence>
<keyword evidence="2" id="KW-1185">Reference proteome</keyword>
<name>A0A2M9CYF7_9CELL</name>
<dbReference type="AlphaFoldDB" id="A0A2M9CYF7"/>
<proteinExistence type="predicted"/>
<organism evidence="1 2">
    <name type="scientific">Sediminihabitans luteus</name>
    <dbReference type="NCBI Taxonomy" id="1138585"/>
    <lineage>
        <taxon>Bacteria</taxon>
        <taxon>Bacillati</taxon>
        <taxon>Actinomycetota</taxon>
        <taxon>Actinomycetes</taxon>
        <taxon>Micrococcales</taxon>
        <taxon>Cellulomonadaceae</taxon>
        <taxon>Sediminihabitans</taxon>
    </lineage>
</organism>
<gene>
    <name evidence="1" type="ORF">CLV28_0152</name>
</gene>
<comment type="caution">
    <text evidence="1">The sequence shown here is derived from an EMBL/GenBank/DDBJ whole genome shotgun (WGS) entry which is preliminary data.</text>
</comment>
<sequence>MSHEDHTHGPAPLGQVEPDPLHAAVDRVAALLHEYVDTAVGVRAEFGAAEADEDPRILALESRVGTLNAELYDALHGTLGMHPDLTSTVWSPDADLDEAVPDDDATDADVFYLGYVVGTPTGTTDGTLDGVMGIIDAAGSGIVQQLVDQGYHVGEWAVSRGEAPDFFEDDEEDDL</sequence>
<protein>
    <submittedName>
        <fullName evidence="1">Uncharacterized protein</fullName>
    </submittedName>
</protein>
<accession>A0A2M9CYF7</accession>
<evidence type="ECO:0000313" key="2">
    <source>
        <dbReference type="Proteomes" id="UP000231693"/>
    </source>
</evidence>
<dbReference type="Proteomes" id="UP000231693">
    <property type="component" value="Unassembled WGS sequence"/>
</dbReference>
<dbReference type="EMBL" id="PGFE01000001">
    <property type="protein sequence ID" value="PJJ76940.1"/>
    <property type="molecule type" value="Genomic_DNA"/>
</dbReference>
<dbReference type="RefSeq" id="WP_100421413.1">
    <property type="nucleotide sequence ID" value="NZ_BOOX01000009.1"/>
</dbReference>
<reference evidence="1 2" key="1">
    <citation type="submission" date="2017-11" db="EMBL/GenBank/DDBJ databases">
        <title>Genomic Encyclopedia of Archaeal and Bacterial Type Strains, Phase II (KMG-II): From Individual Species to Whole Genera.</title>
        <authorList>
            <person name="Goeker M."/>
        </authorList>
    </citation>
    <scope>NUCLEOTIDE SEQUENCE [LARGE SCALE GENOMIC DNA]</scope>
    <source>
        <strain evidence="1 2">DSM 25478</strain>
    </source>
</reference>
<dbReference type="OrthoDB" id="5147509at2"/>